<dbReference type="EMBL" id="WHJG01000037">
    <property type="protein sequence ID" value="NHZ82703.1"/>
    <property type="molecule type" value="Genomic_DNA"/>
</dbReference>
<name>A0ABX0NIN5_9BURK</name>
<accession>A0ABX0NIN5</accession>
<dbReference type="InterPro" id="IPR049945">
    <property type="entry name" value="AAA_22"/>
</dbReference>
<sequence length="294" mass="33227">MSKESAEGPLQESLKRLSNLEELRSRSSFLPPPELGLHLDTAEVATDRLRIAWSRIYLPHESHLMLMRDMVDRAVRSVETRYPSREQYMKARYSGSPLLAEEQAWCVTGLAGISKSATMTAIYRVFASLEASGGIFRETGIEHKPQLIQHVQIGASTNLNEILSALANPLFLAQHKKAQLRRLKDHLREWLYTQSTLLIVVDELQFLTRSATASTLIANTISALSELGPPVFYTSNYSLGHKLMRRPQEDKDRLLARVTLLDPPSSNDTHWAKVISLYTSFSAQRHFSPGRQFP</sequence>
<dbReference type="Pfam" id="PF13401">
    <property type="entry name" value="AAA_22"/>
    <property type="match status" value="1"/>
</dbReference>
<dbReference type="RefSeq" id="WP_167091166.1">
    <property type="nucleotide sequence ID" value="NZ_WHJG01000037.1"/>
</dbReference>
<dbReference type="Proteomes" id="UP000621455">
    <property type="component" value="Unassembled WGS sequence"/>
</dbReference>
<keyword evidence="3" id="KW-1185">Reference proteome</keyword>
<evidence type="ECO:0000313" key="2">
    <source>
        <dbReference type="EMBL" id="NHZ82703.1"/>
    </source>
</evidence>
<evidence type="ECO:0000259" key="1">
    <source>
        <dbReference type="Pfam" id="PF13401"/>
    </source>
</evidence>
<comment type="caution">
    <text evidence="2">The sequence shown here is derived from an EMBL/GenBank/DDBJ whole genome shotgun (WGS) entry which is preliminary data.</text>
</comment>
<organism evidence="2 3">
    <name type="scientific">Massilia frigida</name>
    <dbReference type="NCBI Taxonomy" id="2609281"/>
    <lineage>
        <taxon>Bacteria</taxon>
        <taxon>Pseudomonadati</taxon>
        <taxon>Pseudomonadota</taxon>
        <taxon>Betaproteobacteria</taxon>
        <taxon>Burkholderiales</taxon>
        <taxon>Oxalobacteraceae</taxon>
        <taxon>Telluria group</taxon>
        <taxon>Massilia</taxon>
    </lineage>
</organism>
<protein>
    <submittedName>
        <fullName evidence="2">AAA family ATPase</fullName>
    </submittedName>
</protein>
<proteinExistence type="predicted"/>
<reference evidence="2 3" key="1">
    <citation type="submission" date="2019-10" db="EMBL/GenBank/DDBJ databases">
        <title>Taxonomy of Antarctic Massilia spp.: description of Massilia rubra sp. nov., Massilia aquatica sp. nov., Massilia mucilaginosa sp. nov., Massilia frigida sp. nov. isolated from streams, lakes and regoliths.</title>
        <authorList>
            <person name="Holochova P."/>
            <person name="Sedlacek I."/>
            <person name="Kralova S."/>
            <person name="Maslanova I."/>
            <person name="Busse H.-J."/>
            <person name="Stankova E."/>
            <person name="Vrbovska V."/>
            <person name="Kovarovic V."/>
            <person name="Bartak M."/>
            <person name="Svec P."/>
            <person name="Pantucek R."/>
        </authorList>
    </citation>
    <scope>NUCLEOTIDE SEQUENCE [LARGE SCALE GENOMIC DNA]</scope>
    <source>
        <strain evidence="2 3">CCM 8695</strain>
    </source>
</reference>
<evidence type="ECO:0000313" key="3">
    <source>
        <dbReference type="Proteomes" id="UP000621455"/>
    </source>
</evidence>
<gene>
    <name evidence="2" type="ORF">F2P44_25990</name>
</gene>
<feature type="domain" description="ORC1/DEAH AAA+ ATPase" evidence="1">
    <location>
        <begin position="103"/>
        <end position="212"/>
    </location>
</feature>